<reference evidence="2" key="2">
    <citation type="submission" date="2022-01" db="EMBL/GenBank/DDBJ databases">
        <authorList>
            <person name="Yamashiro T."/>
            <person name="Shiraishi A."/>
            <person name="Satake H."/>
            <person name="Nakayama K."/>
        </authorList>
    </citation>
    <scope>NUCLEOTIDE SEQUENCE</scope>
</reference>
<accession>A0ABQ4Y314</accession>
<feature type="region of interest" description="Disordered" evidence="1">
    <location>
        <begin position="227"/>
        <end position="247"/>
    </location>
</feature>
<sequence length="360" mass="40217">MSEECLGALSVCGSQKVEEHSVPGKNLHEALKRLKSNMLMCQESMAEQMVVSDEETTEKKNHDEETGDADSPRKAYRQLGDDEAMALDETFIIALEYRLPIHRLAMLLSDSQNNKIHTSTMGICCLGCKVIVMMTETCLERVKWSKLEEIGINATICAPHMRATCLQLLGKKNLQLGMHALIIGSGVCGSQKVEEHSVPGKNLHEALKRMKSNMLMCQESMAEKMVVSDEETTEKKNHDEETSDADHQGKRLAMLLSDSQNNKGKDATYNDFEYRLHNISESVCFVKNQFCISIGSTICKVYDLEAAWKMFGGMSQDKVDGQAPHYFGMFLKAKSCMPERMKLKQEAKSPSVAGDLSVEE</sequence>
<feature type="region of interest" description="Disordered" evidence="1">
    <location>
        <begin position="49"/>
        <end position="74"/>
    </location>
</feature>
<keyword evidence="3" id="KW-1185">Reference proteome</keyword>
<evidence type="ECO:0000256" key="1">
    <source>
        <dbReference type="SAM" id="MobiDB-lite"/>
    </source>
</evidence>
<name>A0ABQ4Y314_9ASTR</name>
<protein>
    <submittedName>
        <fullName evidence="2">Uncharacterized protein</fullName>
    </submittedName>
</protein>
<proteinExistence type="predicted"/>
<feature type="compositionally biased region" description="Basic and acidic residues" evidence="1">
    <location>
        <begin position="233"/>
        <end position="247"/>
    </location>
</feature>
<dbReference type="Proteomes" id="UP001151760">
    <property type="component" value="Unassembled WGS sequence"/>
</dbReference>
<evidence type="ECO:0000313" key="3">
    <source>
        <dbReference type="Proteomes" id="UP001151760"/>
    </source>
</evidence>
<organism evidence="2 3">
    <name type="scientific">Tanacetum coccineum</name>
    <dbReference type="NCBI Taxonomy" id="301880"/>
    <lineage>
        <taxon>Eukaryota</taxon>
        <taxon>Viridiplantae</taxon>
        <taxon>Streptophyta</taxon>
        <taxon>Embryophyta</taxon>
        <taxon>Tracheophyta</taxon>
        <taxon>Spermatophyta</taxon>
        <taxon>Magnoliopsida</taxon>
        <taxon>eudicotyledons</taxon>
        <taxon>Gunneridae</taxon>
        <taxon>Pentapetalae</taxon>
        <taxon>asterids</taxon>
        <taxon>campanulids</taxon>
        <taxon>Asterales</taxon>
        <taxon>Asteraceae</taxon>
        <taxon>Asteroideae</taxon>
        <taxon>Anthemideae</taxon>
        <taxon>Anthemidinae</taxon>
        <taxon>Tanacetum</taxon>
    </lineage>
</organism>
<comment type="caution">
    <text evidence="2">The sequence shown here is derived from an EMBL/GenBank/DDBJ whole genome shotgun (WGS) entry which is preliminary data.</text>
</comment>
<gene>
    <name evidence="2" type="ORF">Tco_0704324</name>
</gene>
<reference evidence="2" key="1">
    <citation type="journal article" date="2022" name="Int. J. Mol. Sci.">
        <title>Draft Genome of Tanacetum Coccineum: Genomic Comparison of Closely Related Tanacetum-Family Plants.</title>
        <authorList>
            <person name="Yamashiro T."/>
            <person name="Shiraishi A."/>
            <person name="Nakayama K."/>
            <person name="Satake H."/>
        </authorList>
    </citation>
    <scope>NUCLEOTIDE SEQUENCE</scope>
</reference>
<evidence type="ECO:0000313" key="2">
    <source>
        <dbReference type="EMBL" id="GJS71483.1"/>
    </source>
</evidence>
<dbReference type="EMBL" id="BQNB010010010">
    <property type="protein sequence ID" value="GJS71483.1"/>
    <property type="molecule type" value="Genomic_DNA"/>
</dbReference>
<dbReference type="Pfam" id="PF01135">
    <property type="entry name" value="PCMT"/>
    <property type="match status" value="1"/>
</dbReference>